<dbReference type="RefSeq" id="WP_353864098.1">
    <property type="nucleotide sequence ID" value="NZ_CP088295.1"/>
</dbReference>
<dbReference type="Pfam" id="PF13500">
    <property type="entry name" value="AAA_26"/>
    <property type="match status" value="1"/>
</dbReference>
<evidence type="ECO:0000313" key="3">
    <source>
        <dbReference type="Proteomes" id="UP001058860"/>
    </source>
</evidence>
<evidence type="ECO:0000313" key="2">
    <source>
        <dbReference type="EMBL" id="UUY03596.1"/>
    </source>
</evidence>
<name>A0ABY5PG57_9ACTN</name>
<dbReference type="InterPro" id="IPR027417">
    <property type="entry name" value="P-loop_NTPase"/>
</dbReference>
<feature type="region of interest" description="Disordered" evidence="1">
    <location>
        <begin position="38"/>
        <end position="62"/>
    </location>
</feature>
<evidence type="ECO:0000256" key="1">
    <source>
        <dbReference type="SAM" id="MobiDB-lite"/>
    </source>
</evidence>
<keyword evidence="3" id="KW-1185">Reference proteome</keyword>
<feature type="compositionally biased region" description="Basic residues" evidence="1">
    <location>
        <begin position="52"/>
        <end position="62"/>
    </location>
</feature>
<dbReference type="Gene3D" id="3.40.50.300">
    <property type="entry name" value="P-loop containing nucleotide triphosphate hydrolases"/>
    <property type="match status" value="1"/>
</dbReference>
<dbReference type="EMBL" id="CP088295">
    <property type="protein sequence ID" value="UUY03596.1"/>
    <property type="molecule type" value="Genomic_DNA"/>
</dbReference>
<dbReference type="Proteomes" id="UP001058860">
    <property type="component" value="Chromosome"/>
</dbReference>
<sequence length="62" mass="6357">MTAPAPVHSRGLFVTATDTEVGKTFVAGAIVAALTARGERAAPFKPGGDRHGRARAGPSRRS</sequence>
<protein>
    <submittedName>
        <fullName evidence="2">Dethiobiotin synthase</fullName>
    </submittedName>
</protein>
<feature type="compositionally biased region" description="Basic and acidic residues" evidence="1">
    <location>
        <begin position="38"/>
        <end position="51"/>
    </location>
</feature>
<organism evidence="2 3">
    <name type="scientific">Svornostia abyssi</name>
    <dbReference type="NCBI Taxonomy" id="2898438"/>
    <lineage>
        <taxon>Bacteria</taxon>
        <taxon>Bacillati</taxon>
        <taxon>Actinomycetota</taxon>
        <taxon>Thermoleophilia</taxon>
        <taxon>Solirubrobacterales</taxon>
        <taxon>Baekduiaceae</taxon>
        <taxon>Svornostia</taxon>
    </lineage>
</organism>
<dbReference type="SUPFAM" id="SSF52540">
    <property type="entry name" value="P-loop containing nucleoside triphosphate hydrolases"/>
    <property type="match status" value="1"/>
</dbReference>
<proteinExistence type="predicted"/>
<reference evidence="3" key="1">
    <citation type="submission" date="2021-11" db="EMBL/GenBank/DDBJ databases">
        <title>Cultivation dependent microbiological survey of springs from the worlds oldest radium mine currently devoted to the extraction of radon-saturated water.</title>
        <authorList>
            <person name="Kapinusova G."/>
            <person name="Smrhova T."/>
            <person name="Strejcek M."/>
            <person name="Suman J."/>
            <person name="Jani K."/>
            <person name="Pajer P."/>
            <person name="Uhlik O."/>
        </authorList>
    </citation>
    <scope>NUCLEOTIDE SEQUENCE [LARGE SCALE GENOMIC DNA]</scope>
    <source>
        <strain evidence="3">J379</strain>
    </source>
</reference>
<gene>
    <name evidence="2" type="ORF">LRS13_23485</name>
</gene>
<dbReference type="CDD" id="cd03109">
    <property type="entry name" value="DTBS"/>
    <property type="match status" value="1"/>
</dbReference>
<accession>A0ABY5PG57</accession>